<keyword evidence="1" id="KW-0812">Transmembrane</keyword>
<evidence type="ECO:0000256" key="1">
    <source>
        <dbReference type="SAM" id="Phobius"/>
    </source>
</evidence>
<dbReference type="RefSeq" id="WP_145364631.1">
    <property type="nucleotide sequence ID" value="NZ_CP036268.1"/>
</dbReference>
<protein>
    <recommendedName>
        <fullName evidence="4">DUF378 domain-containing protein</fullName>
    </recommendedName>
</protein>
<dbReference type="KEGG" id="svp:Pan189_29240"/>
<keyword evidence="1" id="KW-1133">Transmembrane helix</keyword>
<sequence>MAKLGGTLLLFGIGSMILNLLGLEFILLMWVDLWGPTIGWGIRIGMAVVGLILVVVGAATDSGEE</sequence>
<keyword evidence="1" id="KW-0472">Membrane</keyword>
<proteinExistence type="predicted"/>
<accession>A0A517R3W0</accession>
<evidence type="ECO:0000313" key="3">
    <source>
        <dbReference type="Proteomes" id="UP000317318"/>
    </source>
</evidence>
<dbReference type="Proteomes" id="UP000317318">
    <property type="component" value="Chromosome"/>
</dbReference>
<organism evidence="2 3">
    <name type="scientific">Stratiformator vulcanicus</name>
    <dbReference type="NCBI Taxonomy" id="2527980"/>
    <lineage>
        <taxon>Bacteria</taxon>
        <taxon>Pseudomonadati</taxon>
        <taxon>Planctomycetota</taxon>
        <taxon>Planctomycetia</taxon>
        <taxon>Planctomycetales</taxon>
        <taxon>Planctomycetaceae</taxon>
        <taxon>Stratiformator</taxon>
    </lineage>
</organism>
<feature type="transmembrane region" description="Helical" evidence="1">
    <location>
        <begin position="7"/>
        <end position="31"/>
    </location>
</feature>
<name>A0A517R3W0_9PLAN</name>
<evidence type="ECO:0008006" key="4">
    <source>
        <dbReference type="Google" id="ProtNLM"/>
    </source>
</evidence>
<dbReference type="AlphaFoldDB" id="A0A517R3W0"/>
<dbReference type="EMBL" id="CP036268">
    <property type="protein sequence ID" value="QDT38530.1"/>
    <property type="molecule type" value="Genomic_DNA"/>
</dbReference>
<keyword evidence="3" id="KW-1185">Reference proteome</keyword>
<reference evidence="2 3" key="1">
    <citation type="submission" date="2019-02" db="EMBL/GenBank/DDBJ databases">
        <title>Deep-cultivation of Planctomycetes and their phenomic and genomic characterization uncovers novel biology.</title>
        <authorList>
            <person name="Wiegand S."/>
            <person name="Jogler M."/>
            <person name="Boedeker C."/>
            <person name="Pinto D."/>
            <person name="Vollmers J."/>
            <person name="Rivas-Marin E."/>
            <person name="Kohn T."/>
            <person name="Peeters S.H."/>
            <person name="Heuer A."/>
            <person name="Rast P."/>
            <person name="Oberbeckmann S."/>
            <person name="Bunk B."/>
            <person name="Jeske O."/>
            <person name="Meyerdierks A."/>
            <person name="Storesund J.E."/>
            <person name="Kallscheuer N."/>
            <person name="Luecker S."/>
            <person name="Lage O.M."/>
            <person name="Pohl T."/>
            <person name="Merkel B.J."/>
            <person name="Hornburger P."/>
            <person name="Mueller R.-W."/>
            <person name="Bruemmer F."/>
            <person name="Labrenz M."/>
            <person name="Spormann A.M."/>
            <person name="Op den Camp H."/>
            <person name="Overmann J."/>
            <person name="Amann R."/>
            <person name="Jetten M.S.M."/>
            <person name="Mascher T."/>
            <person name="Medema M.H."/>
            <person name="Devos D.P."/>
            <person name="Kaster A.-K."/>
            <person name="Ovreas L."/>
            <person name="Rohde M."/>
            <person name="Galperin M.Y."/>
            <person name="Jogler C."/>
        </authorList>
    </citation>
    <scope>NUCLEOTIDE SEQUENCE [LARGE SCALE GENOMIC DNA]</scope>
    <source>
        <strain evidence="2 3">Pan189</strain>
    </source>
</reference>
<gene>
    <name evidence="2" type="ORF">Pan189_29240</name>
</gene>
<feature type="transmembrane region" description="Helical" evidence="1">
    <location>
        <begin position="37"/>
        <end position="59"/>
    </location>
</feature>
<evidence type="ECO:0000313" key="2">
    <source>
        <dbReference type="EMBL" id="QDT38530.1"/>
    </source>
</evidence>